<evidence type="ECO:0000313" key="2">
    <source>
        <dbReference type="Proteomes" id="UP001185737"/>
    </source>
</evidence>
<accession>A0ABU4CAL1</accession>
<reference evidence="1 2" key="1">
    <citation type="submission" date="2023-10" db="EMBL/GenBank/DDBJ databases">
        <title>Development of a sustainable strategy for remediation of hydrocarbon-contaminated territories based on the waste exchange concept.</title>
        <authorList>
            <person name="Krivoruchko A."/>
        </authorList>
    </citation>
    <scope>NUCLEOTIDE SEQUENCE [LARGE SCALE GENOMIC DNA]</scope>
    <source>
        <strain evidence="1 2">IEGM 60</strain>
    </source>
</reference>
<keyword evidence="2" id="KW-1185">Reference proteome</keyword>
<protein>
    <submittedName>
        <fullName evidence="1">Uncharacterized protein</fullName>
    </submittedName>
</protein>
<name>A0ABU4CAL1_RHOJO</name>
<proteinExistence type="predicted"/>
<organism evidence="1 2">
    <name type="scientific">Rhodococcus jostii</name>
    <dbReference type="NCBI Taxonomy" id="132919"/>
    <lineage>
        <taxon>Bacteria</taxon>
        <taxon>Bacillati</taxon>
        <taxon>Actinomycetota</taxon>
        <taxon>Actinomycetes</taxon>
        <taxon>Mycobacteriales</taxon>
        <taxon>Nocardiaceae</taxon>
        <taxon>Rhodococcus</taxon>
    </lineage>
</organism>
<dbReference type="RefSeq" id="WP_317567888.1">
    <property type="nucleotide sequence ID" value="NZ_JAWLKA010000003.1"/>
</dbReference>
<dbReference type="EMBL" id="JAWLKA010000003">
    <property type="protein sequence ID" value="MDV6280282.1"/>
    <property type="molecule type" value="Genomic_DNA"/>
</dbReference>
<dbReference type="Proteomes" id="UP001185737">
    <property type="component" value="Unassembled WGS sequence"/>
</dbReference>
<evidence type="ECO:0000313" key="1">
    <source>
        <dbReference type="EMBL" id="MDV6280282.1"/>
    </source>
</evidence>
<comment type="caution">
    <text evidence="1">The sequence shown here is derived from an EMBL/GenBank/DDBJ whole genome shotgun (WGS) entry which is preliminary data.</text>
</comment>
<gene>
    <name evidence="1" type="ORF">R3Q59_07200</name>
</gene>
<sequence>MPISQRNSFSERARDPKLVTLVAFIAIALTVATGVYLASGDTAEDGYVSTYTPSVQPPRDERPVVFPTAADAAIRAEFSAIPDGSISRPFRTYDNGGNASRMRVEGGAVRHGESEAENSASYMEASLPSDVQRIGATVVLEPDGGSVALTAWQDSIVDSRVGGHSVPNAGLHLVLSPDSWSVGNYDSALRQHRVVTAGYYPHDVVADGVTPYSFELIRDEDTVTIRFPDGTSQDAISPVFEDWIGAWPSWDLYERYPQMTPARIIAAWAS</sequence>